<feature type="region of interest" description="Disordered" evidence="1">
    <location>
        <begin position="1"/>
        <end position="35"/>
    </location>
</feature>
<dbReference type="EMBL" id="KZ821691">
    <property type="protein sequence ID" value="PYH83061.1"/>
    <property type="molecule type" value="Genomic_DNA"/>
</dbReference>
<proteinExistence type="predicted"/>
<dbReference type="VEuPathDB" id="FungiDB:BO82DRAFT_353069"/>
<dbReference type="AlphaFoldDB" id="A0A319CGX2"/>
<evidence type="ECO:0000256" key="1">
    <source>
        <dbReference type="SAM" id="MobiDB-lite"/>
    </source>
</evidence>
<reference evidence="2 3" key="1">
    <citation type="submission" date="2016-12" db="EMBL/GenBank/DDBJ databases">
        <title>The genomes of Aspergillus section Nigri reveals drivers in fungal speciation.</title>
        <authorList>
            <consortium name="DOE Joint Genome Institute"/>
            <person name="Vesth T.C."/>
            <person name="Nybo J."/>
            <person name="Theobald S."/>
            <person name="Brandl J."/>
            <person name="Frisvad J.C."/>
            <person name="Nielsen K.F."/>
            <person name="Lyhne E.K."/>
            <person name="Kogle M.E."/>
            <person name="Kuo A."/>
            <person name="Riley R."/>
            <person name="Clum A."/>
            <person name="Nolan M."/>
            <person name="Lipzen A."/>
            <person name="Salamov A."/>
            <person name="Henrissat B."/>
            <person name="Wiebenga A."/>
            <person name="De Vries R.P."/>
            <person name="Grigoriev I.V."/>
            <person name="Mortensen U.H."/>
            <person name="Andersen M.R."/>
            <person name="Baker S.E."/>
        </authorList>
    </citation>
    <scope>NUCLEOTIDE SEQUENCE [LARGE SCALE GENOMIC DNA]</scope>
    <source>
        <strain evidence="2 3">CBS 121591</strain>
    </source>
</reference>
<evidence type="ECO:0000313" key="2">
    <source>
        <dbReference type="EMBL" id="PYH83061.1"/>
    </source>
</evidence>
<gene>
    <name evidence="2" type="ORF">BO82DRAFT_353069</name>
</gene>
<keyword evidence="3" id="KW-1185">Reference proteome</keyword>
<dbReference type="GeneID" id="37137610"/>
<name>A0A319CGX2_9EURO</name>
<sequence>MDQGSEYRPTIAKRTNNVKLGGEGRPKPPNLRSRSKLYTRPWRRFCVQYSQFGLLLWLGGFLKTSNATNAVAFWDRYLYKRKGEVVDSW</sequence>
<evidence type="ECO:0000313" key="3">
    <source>
        <dbReference type="Proteomes" id="UP000248340"/>
    </source>
</evidence>
<dbReference type="Proteomes" id="UP000248340">
    <property type="component" value="Unassembled WGS sequence"/>
</dbReference>
<accession>A0A319CGX2</accession>
<dbReference type="RefSeq" id="XP_025493261.1">
    <property type="nucleotide sequence ID" value="XM_025634869.1"/>
</dbReference>
<organism evidence="2 3">
    <name type="scientific">Aspergillus uvarum CBS 121591</name>
    <dbReference type="NCBI Taxonomy" id="1448315"/>
    <lineage>
        <taxon>Eukaryota</taxon>
        <taxon>Fungi</taxon>
        <taxon>Dikarya</taxon>
        <taxon>Ascomycota</taxon>
        <taxon>Pezizomycotina</taxon>
        <taxon>Eurotiomycetes</taxon>
        <taxon>Eurotiomycetidae</taxon>
        <taxon>Eurotiales</taxon>
        <taxon>Aspergillaceae</taxon>
        <taxon>Aspergillus</taxon>
        <taxon>Aspergillus subgen. Circumdati</taxon>
    </lineage>
</organism>
<protein>
    <submittedName>
        <fullName evidence="2">Uncharacterized protein</fullName>
    </submittedName>
</protein>